<dbReference type="InterPro" id="IPR020846">
    <property type="entry name" value="MFS_dom"/>
</dbReference>
<feature type="compositionally biased region" description="Acidic residues" evidence="7">
    <location>
        <begin position="420"/>
        <end position="431"/>
    </location>
</feature>
<reference evidence="9" key="1">
    <citation type="submission" date="2020-11" db="EMBL/GenBank/DDBJ databases">
        <authorList>
            <person name="Tran Van P."/>
        </authorList>
    </citation>
    <scope>NUCLEOTIDE SEQUENCE</scope>
</reference>
<feature type="transmembrane region" description="Helical" evidence="8">
    <location>
        <begin position="88"/>
        <end position="111"/>
    </location>
</feature>
<keyword evidence="5 8" id="KW-1133">Transmembrane helix</keyword>
<sequence length="453" mass="49400">MGTASRAKSASVNCFRRIVLRNGGLHREPQPPAHPPKAIPFICKTLVYTSSGYLAKWIGGTRLFLIGIFVTSILTLLTPLAATHGVASLVAIRVAVGLCEGVTYPSMHAVWFKWAPRLERSRLASIAFAGSYFGTVVAMVTSGSLAHFHGWESVFYVFGAVGLLWCMPWLSVVNENPRDDPTVTEDELRLCRSEEGNQVNKIPWREIWTSAPVWAIIVAHFCENWGFYTMLTELPAFMEDEFGLNLAHSGLMASLPYLAMGVVVVTVGQIADAIRQRELLSTTLVSTCGGFIIRALFVLMFIWSFSNFHSIAASMTLLSIAFGLGGMSWIGFGVNHLDLAPAHASLLMGISNTFATLPGILSPHITGEIVKHKMDTEWEIIFYLVSGVYVAGAVFYFIFSSGEKQPWADQGAGPRPEGTLLEDDQTTDGEEAVGLKESPPGEGAYGSNRGYVH</sequence>
<dbReference type="GO" id="GO:0016020">
    <property type="term" value="C:membrane"/>
    <property type="evidence" value="ECO:0007669"/>
    <property type="project" value="UniProtKB-SubCell"/>
</dbReference>
<feature type="transmembrane region" description="Helical" evidence="8">
    <location>
        <begin position="283"/>
        <end position="305"/>
    </location>
</feature>
<protein>
    <submittedName>
        <fullName evidence="9">Uncharacterized protein</fullName>
    </submittedName>
</protein>
<dbReference type="OrthoDB" id="2985014at2759"/>
<name>A0A7R8W4Q1_9CRUS</name>
<feature type="transmembrane region" description="Helical" evidence="8">
    <location>
        <begin position="63"/>
        <end position="82"/>
    </location>
</feature>
<gene>
    <name evidence="9" type="ORF">CTOB1V02_LOCUS161</name>
</gene>
<dbReference type="Pfam" id="PF07690">
    <property type="entry name" value="MFS_1"/>
    <property type="match status" value="1"/>
</dbReference>
<evidence type="ECO:0000256" key="2">
    <source>
        <dbReference type="ARBA" id="ARBA00022448"/>
    </source>
</evidence>
<evidence type="ECO:0000256" key="8">
    <source>
        <dbReference type="SAM" id="Phobius"/>
    </source>
</evidence>
<dbReference type="FunFam" id="1.20.1250.20:FF:000003">
    <property type="entry name" value="Solute carrier family 17 member 3"/>
    <property type="match status" value="1"/>
</dbReference>
<feature type="transmembrane region" description="Helical" evidence="8">
    <location>
        <begin position="154"/>
        <end position="173"/>
    </location>
</feature>
<dbReference type="FunFam" id="1.20.1250.20:FF:001045">
    <property type="entry name" value="Solute carrier family 17 (sodium phosphate), member 3"/>
    <property type="match status" value="1"/>
</dbReference>
<dbReference type="GO" id="GO:0015293">
    <property type="term" value="F:symporter activity"/>
    <property type="evidence" value="ECO:0007669"/>
    <property type="project" value="UniProtKB-KW"/>
</dbReference>
<keyword evidence="3 8" id="KW-0812">Transmembrane</keyword>
<organism evidence="9">
    <name type="scientific">Cyprideis torosa</name>
    <dbReference type="NCBI Taxonomy" id="163714"/>
    <lineage>
        <taxon>Eukaryota</taxon>
        <taxon>Metazoa</taxon>
        <taxon>Ecdysozoa</taxon>
        <taxon>Arthropoda</taxon>
        <taxon>Crustacea</taxon>
        <taxon>Oligostraca</taxon>
        <taxon>Ostracoda</taxon>
        <taxon>Podocopa</taxon>
        <taxon>Podocopida</taxon>
        <taxon>Cytherocopina</taxon>
        <taxon>Cytheroidea</taxon>
        <taxon>Cytherideidae</taxon>
        <taxon>Cyprideis</taxon>
    </lineage>
</organism>
<evidence type="ECO:0000313" key="9">
    <source>
        <dbReference type="EMBL" id="CAD7222145.1"/>
    </source>
</evidence>
<evidence type="ECO:0000256" key="3">
    <source>
        <dbReference type="ARBA" id="ARBA00022692"/>
    </source>
</evidence>
<feature type="region of interest" description="Disordered" evidence="7">
    <location>
        <begin position="408"/>
        <end position="453"/>
    </location>
</feature>
<feature type="transmembrane region" description="Helical" evidence="8">
    <location>
        <begin position="251"/>
        <end position="271"/>
    </location>
</feature>
<keyword evidence="6 8" id="KW-0472">Membrane</keyword>
<evidence type="ECO:0000256" key="6">
    <source>
        <dbReference type="ARBA" id="ARBA00023136"/>
    </source>
</evidence>
<dbReference type="AlphaFoldDB" id="A0A7R8W4Q1"/>
<feature type="transmembrane region" description="Helical" evidence="8">
    <location>
        <begin position="311"/>
        <end position="332"/>
    </location>
</feature>
<dbReference type="InterPro" id="IPR036259">
    <property type="entry name" value="MFS_trans_sf"/>
</dbReference>
<accession>A0A7R8W4Q1</accession>
<dbReference type="PANTHER" id="PTHR11662">
    <property type="entry name" value="SOLUTE CARRIER FAMILY 17"/>
    <property type="match status" value="1"/>
</dbReference>
<dbReference type="Gene3D" id="1.20.1250.20">
    <property type="entry name" value="MFS general substrate transporter like domains"/>
    <property type="match status" value="2"/>
</dbReference>
<evidence type="ECO:0000256" key="7">
    <source>
        <dbReference type="SAM" id="MobiDB-lite"/>
    </source>
</evidence>
<evidence type="ECO:0000256" key="4">
    <source>
        <dbReference type="ARBA" id="ARBA00022847"/>
    </source>
</evidence>
<dbReference type="PROSITE" id="PS50850">
    <property type="entry name" value="MFS"/>
    <property type="match status" value="1"/>
</dbReference>
<proteinExistence type="predicted"/>
<feature type="transmembrane region" description="Helical" evidence="8">
    <location>
        <begin position="380"/>
        <end position="399"/>
    </location>
</feature>
<dbReference type="InterPro" id="IPR011701">
    <property type="entry name" value="MFS"/>
</dbReference>
<dbReference type="InterPro" id="IPR050382">
    <property type="entry name" value="MFS_Na/Anion_cotransporter"/>
</dbReference>
<evidence type="ECO:0000256" key="1">
    <source>
        <dbReference type="ARBA" id="ARBA00004141"/>
    </source>
</evidence>
<comment type="subcellular location">
    <subcellularLocation>
        <location evidence="1">Membrane</location>
        <topology evidence="1">Multi-pass membrane protein</topology>
    </subcellularLocation>
</comment>
<dbReference type="GO" id="GO:0006820">
    <property type="term" value="P:monoatomic anion transport"/>
    <property type="evidence" value="ECO:0007669"/>
    <property type="project" value="TreeGrafter"/>
</dbReference>
<feature type="transmembrane region" description="Helical" evidence="8">
    <location>
        <begin position="123"/>
        <end position="148"/>
    </location>
</feature>
<keyword evidence="2" id="KW-0813">Transport</keyword>
<feature type="transmembrane region" description="Helical" evidence="8">
    <location>
        <begin position="339"/>
        <end position="360"/>
    </location>
</feature>
<keyword evidence="4" id="KW-0769">Symport</keyword>
<feature type="transmembrane region" description="Helical" evidence="8">
    <location>
        <begin position="211"/>
        <end position="231"/>
    </location>
</feature>
<dbReference type="PANTHER" id="PTHR11662:SF455">
    <property type="entry name" value="GH23975P"/>
    <property type="match status" value="1"/>
</dbReference>
<dbReference type="SUPFAM" id="SSF103473">
    <property type="entry name" value="MFS general substrate transporter"/>
    <property type="match status" value="1"/>
</dbReference>
<evidence type="ECO:0000256" key="5">
    <source>
        <dbReference type="ARBA" id="ARBA00022989"/>
    </source>
</evidence>
<dbReference type="EMBL" id="OB660030">
    <property type="protein sequence ID" value="CAD7222145.1"/>
    <property type="molecule type" value="Genomic_DNA"/>
</dbReference>